<organism evidence="1 2">
    <name type="scientific">Mangrovihabitans endophyticus</name>
    <dbReference type="NCBI Taxonomy" id="1751298"/>
    <lineage>
        <taxon>Bacteria</taxon>
        <taxon>Bacillati</taxon>
        <taxon>Actinomycetota</taxon>
        <taxon>Actinomycetes</taxon>
        <taxon>Micromonosporales</taxon>
        <taxon>Micromonosporaceae</taxon>
        <taxon>Mangrovihabitans</taxon>
    </lineage>
</organism>
<gene>
    <name evidence="1" type="ORF">GCM10012284_43900</name>
</gene>
<accession>A0A8J3FR87</accession>
<dbReference type="EMBL" id="BMMX01000023">
    <property type="protein sequence ID" value="GGL04508.1"/>
    <property type="molecule type" value="Genomic_DNA"/>
</dbReference>
<dbReference type="Proteomes" id="UP000656042">
    <property type="component" value="Unassembled WGS sequence"/>
</dbReference>
<dbReference type="RefSeq" id="WP_189081161.1">
    <property type="nucleotide sequence ID" value="NZ_BMMX01000023.1"/>
</dbReference>
<sequence>MLPYLELGMSVTQHGAALVDRLRICRIGGRGLHADLEDEMYDRMVPEHVIVFLMRWVRGQVEVFGPVR</sequence>
<reference evidence="1" key="2">
    <citation type="submission" date="2020-09" db="EMBL/GenBank/DDBJ databases">
        <authorList>
            <person name="Sun Q."/>
            <person name="Zhou Y."/>
        </authorList>
    </citation>
    <scope>NUCLEOTIDE SEQUENCE</scope>
    <source>
        <strain evidence="1">CGMCC 4.7299</strain>
    </source>
</reference>
<dbReference type="AlphaFoldDB" id="A0A8J3FR87"/>
<name>A0A8J3FR87_9ACTN</name>
<evidence type="ECO:0000313" key="1">
    <source>
        <dbReference type="EMBL" id="GGL04508.1"/>
    </source>
</evidence>
<reference evidence="1" key="1">
    <citation type="journal article" date="2014" name="Int. J. Syst. Evol. Microbiol.">
        <title>Complete genome sequence of Corynebacterium casei LMG S-19264T (=DSM 44701T), isolated from a smear-ripened cheese.</title>
        <authorList>
            <consortium name="US DOE Joint Genome Institute (JGI-PGF)"/>
            <person name="Walter F."/>
            <person name="Albersmeier A."/>
            <person name="Kalinowski J."/>
            <person name="Ruckert C."/>
        </authorList>
    </citation>
    <scope>NUCLEOTIDE SEQUENCE</scope>
    <source>
        <strain evidence="1">CGMCC 4.7299</strain>
    </source>
</reference>
<evidence type="ECO:0000313" key="2">
    <source>
        <dbReference type="Proteomes" id="UP000656042"/>
    </source>
</evidence>
<comment type="caution">
    <text evidence="1">The sequence shown here is derived from an EMBL/GenBank/DDBJ whole genome shotgun (WGS) entry which is preliminary data.</text>
</comment>
<protein>
    <submittedName>
        <fullName evidence="1">Uncharacterized protein</fullName>
    </submittedName>
</protein>
<proteinExistence type="predicted"/>
<keyword evidence="2" id="KW-1185">Reference proteome</keyword>